<reference evidence="3" key="1">
    <citation type="journal article" date="2012" name="Nature">
        <title>A physical, genetic and functional sequence assembly of the barley genome.</title>
        <authorList>
            <consortium name="The International Barley Genome Sequencing Consortium"/>
            <person name="Mayer K.F."/>
            <person name="Waugh R."/>
            <person name="Brown J.W."/>
            <person name="Schulman A."/>
            <person name="Langridge P."/>
            <person name="Platzer M."/>
            <person name="Fincher G.B."/>
            <person name="Muehlbauer G.J."/>
            <person name="Sato K."/>
            <person name="Close T.J."/>
            <person name="Wise R.P."/>
            <person name="Stein N."/>
        </authorList>
    </citation>
    <scope>NUCLEOTIDE SEQUENCE [LARGE SCALE GENOMIC DNA]</scope>
    <source>
        <strain evidence="3">cv. Morex</strain>
    </source>
</reference>
<name>A0A8I6YA48_HORVV</name>
<dbReference type="Gramene" id="HORVU.MOREX.r3.4HG0334830.1">
    <property type="protein sequence ID" value="HORVU.MOREX.r3.4HG0334830.1"/>
    <property type="gene ID" value="HORVU.MOREX.r3.4HG0334830"/>
</dbReference>
<dbReference type="Gene3D" id="1.20.1280.50">
    <property type="match status" value="1"/>
</dbReference>
<dbReference type="RefSeq" id="XP_044983493.1">
    <property type="nucleotide sequence ID" value="XM_045127558.1"/>
</dbReference>
<gene>
    <name evidence="2" type="primary">LOC123450174</name>
</gene>
<dbReference type="InterPro" id="IPR036047">
    <property type="entry name" value="F-box-like_dom_sf"/>
</dbReference>
<dbReference type="OrthoDB" id="646236at2759"/>
<organism evidence="2 3">
    <name type="scientific">Hordeum vulgare subsp. vulgare</name>
    <name type="common">Domesticated barley</name>
    <dbReference type="NCBI Taxonomy" id="112509"/>
    <lineage>
        <taxon>Eukaryota</taxon>
        <taxon>Viridiplantae</taxon>
        <taxon>Streptophyta</taxon>
        <taxon>Embryophyta</taxon>
        <taxon>Tracheophyta</taxon>
        <taxon>Spermatophyta</taxon>
        <taxon>Magnoliopsida</taxon>
        <taxon>Liliopsida</taxon>
        <taxon>Poales</taxon>
        <taxon>Poaceae</taxon>
        <taxon>BOP clade</taxon>
        <taxon>Pooideae</taxon>
        <taxon>Triticodae</taxon>
        <taxon>Triticeae</taxon>
        <taxon>Hordeinae</taxon>
        <taxon>Hordeum</taxon>
    </lineage>
</organism>
<dbReference type="GeneID" id="123450174"/>
<dbReference type="Pfam" id="PF00646">
    <property type="entry name" value="F-box"/>
    <property type="match status" value="1"/>
</dbReference>
<proteinExistence type="predicted"/>
<accession>A0A8I6YA48</accession>
<dbReference type="SUPFAM" id="SSF81383">
    <property type="entry name" value="F-box domain"/>
    <property type="match status" value="1"/>
</dbReference>
<keyword evidence="3" id="KW-1185">Reference proteome</keyword>
<dbReference type="PROSITE" id="PS50181">
    <property type="entry name" value="FBOX"/>
    <property type="match status" value="1"/>
</dbReference>
<dbReference type="InterPro" id="IPR050232">
    <property type="entry name" value="FBL13/AtMIF1-like"/>
</dbReference>
<evidence type="ECO:0000313" key="3">
    <source>
        <dbReference type="Proteomes" id="UP000011116"/>
    </source>
</evidence>
<reference evidence="2" key="2">
    <citation type="submission" date="2020-10" db="EMBL/GenBank/DDBJ databases">
        <authorList>
            <person name="Scholz U."/>
            <person name="Mascher M."/>
            <person name="Fiebig A."/>
        </authorList>
    </citation>
    <scope>NUCLEOTIDE SEQUENCE [LARGE SCALE GENOMIC DNA]</scope>
    <source>
        <strain evidence="2">cv. Morex</strain>
    </source>
</reference>
<dbReference type="SMART" id="SM00256">
    <property type="entry name" value="FBOX"/>
    <property type="match status" value="1"/>
</dbReference>
<dbReference type="PANTHER" id="PTHR31900:SF30">
    <property type="entry name" value="SUPERFAMILY PROTEIN, PUTATIVE-RELATED"/>
    <property type="match status" value="1"/>
</dbReference>
<dbReference type="InterPro" id="IPR032675">
    <property type="entry name" value="LRR_dom_sf"/>
</dbReference>
<dbReference type="Proteomes" id="UP000011116">
    <property type="component" value="Chromosome 4H"/>
</dbReference>
<dbReference type="SUPFAM" id="SSF52047">
    <property type="entry name" value="RNI-like"/>
    <property type="match status" value="1"/>
</dbReference>
<dbReference type="Pfam" id="PF24758">
    <property type="entry name" value="LRR_At5g56370"/>
    <property type="match status" value="1"/>
</dbReference>
<dbReference type="EnsemblPlants" id="HORVU.MOREX.r3.4HG0334830.1">
    <property type="protein sequence ID" value="HORVU.MOREX.r3.4HG0334830.1"/>
    <property type="gene ID" value="HORVU.MOREX.r3.4HG0334830"/>
</dbReference>
<dbReference type="AlphaFoldDB" id="A0A8I6YA48"/>
<dbReference type="PANTHER" id="PTHR31900">
    <property type="entry name" value="F-BOX/RNI SUPERFAMILY PROTEIN-RELATED"/>
    <property type="match status" value="1"/>
</dbReference>
<dbReference type="Gene3D" id="3.80.10.10">
    <property type="entry name" value="Ribonuclease Inhibitor"/>
    <property type="match status" value="1"/>
</dbReference>
<evidence type="ECO:0000313" key="2">
    <source>
        <dbReference type="EnsemblPlants" id="HORVU.MOREX.r3.4HG0334830.1"/>
    </source>
</evidence>
<dbReference type="KEGG" id="hvg:123450174"/>
<sequence length="451" mass="50178">MASAGSNHRQRAEQAPAAGLDDLMSLPPEMLNNILARLPFEELVRTSRLSRAWRRRWESVPGLDIRLDPESAAAPGARAMWRCSAPVAGLTARVRARHFHRAARWLLALARKRVEKLVLRFDNPWDFESSPVVGPALFSCAALADLQLYGYCHMLRAPPGFQGFPNLVTLVLDNLLLPFSGAAAQLQRIISSAPGLTELSLYDVIAGGPGADFEICAIRAPCLRVLKLFIFLDNGCRLAEDLPLLEEASISIDVLFGTPAFLDTFRRISNVKKLSFRTDSELVKVNPLKKISWKFQNLRVAHLTANFGSLPSIWSIFSLLRFGPHVEELHIQADKPFAVFEGLFPAALGAVDLDDNIDQDVLDAKISDDLFANLKHISLEDMNCLPNDMWFMKVLLSKAGLLQSFVVTLDYGGETESYEEACAELEAFERASPQAQLELRLAEMPDYLEDF</sequence>
<dbReference type="InterPro" id="IPR001810">
    <property type="entry name" value="F-box_dom"/>
</dbReference>
<reference evidence="2" key="3">
    <citation type="submission" date="2022-01" db="UniProtKB">
        <authorList>
            <consortium name="EnsemblPlants"/>
        </authorList>
    </citation>
    <scope>IDENTIFICATION</scope>
    <source>
        <strain evidence="2">subsp. vulgare</strain>
    </source>
</reference>
<feature type="domain" description="F-box" evidence="1">
    <location>
        <begin position="20"/>
        <end position="54"/>
    </location>
</feature>
<dbReference type="Gramene" id="HORVU.MOREX.r2.4HG0279210.1">
    <property type="protein sequence ID" value="HORVU.MOREX.r2.4HG0279210.1"/>
    <property type="gene ID" value="HORVU.MOREX.r2.4HG0279210"/>
</dbReference>
<dbReference type="InterPro" id="IPR055411">
    <property type="entry name" value="LRR_FXL15/At3g58940/PEG3-like"/>
</dbReference>
<protein>
    <recommendedName>
        <fullName evidence="1">F-box domain-containing protein</fullName>
    </recommendedName>
</protein>
<evidence type="ECO:0000259" key="1">
    <source>
        <dbReference type="PROSITE" id="PS50181"/>
    </source>
</evidence>